<evidence type="ECO:0000259" key="1">
    <source>
        <dbReference type="Pfam" id="PF00059"/>
    </source>
</evidence>
<reference evidence="2 3" key="1">
    <citation type="journal article" date="2007" name="Nature">
        <title>Evolution of genes and genomes on the Drosophila phylogeny.</title>
        <authorList>
            <consortium name="Drosophila 12 Genomes Consortium"/>
            <person name="Clark A.G."/>
            <person name="Eisen M.B."/>
            <person name="Smith D.R."/>
            <person name="Bergman C.M."/>
            <person name="Oliver B."/>
            <person name="Markow T.A."/>
            <person name="Kaufman T.C."/>
            <person name="Kellis M."/>
            <person name="Gelbart W."/>
            <person name="Iyer V.N."/>
            <person name="Pollard D.A."/>
            <person name="Sackton T.B."/>
            <person name="Larracuente A.M."/>
            <person name="Singh N.D."/>
            <person name="Abad J.P."/>
            <person name="Abt D.N."/>
            <person name="Adryan B."/>
            <person name="Aguade M."/>
            <person name="Akashi H."/>
            <person name="Anderson W.W."/>
            <person name="Aquadro C.F."/>
            <person name="Ardell D.H."/>
            <person name="Arguello R."/>
            <person name="Artieri C.G."/>
            <person name="Barbash D.A."/>
            <person name="Barker D."/>
            <person name="Barsanti P."/>
            <person name="Batterham P."/>
            <person name="Batzoglou S."/>
            <person name="Begun D."/>
            <person name="Bhutkar A."/>
            <person name="Blanco E."/>
            <person name="Bosak S.A."/>
            <person name="Bradley R.K."/>
            <person name="Brand A.D."/>
            <person name="Brent M.R."/>
            <person name="Brooks A.N."/>
            <person name="Brown R.H."/>
            <person name="Butlin R.K."/>
            <person name="Caggese C."/>
            <person name="Calvi B.R."/>
            <person name="Bernardo de Carvalho A."/>
            <person name="Caspi A."/>
            <person name="Castrezana S."/>
            <person name="Celniker S.E."/>
            <person name="Chang J.L."/>
            <person name="Chapple C."/>
            <person name="Chatterji S."/>
            <person name="Chinwalla A."/>
            <person name="Civetta A."/>
            <person name="Clifton S.W."/>
            <person name="Comeron J.M."/>
            <person name="Costello J.C."/>
            <person name="Coyne J.A."/>
            <person name="Daub J."/>
            <person name="David R.G."/>
            <person name="Delcher A.L."/>
            <person name="Delehaunty K."/>
            <person name="Do C.B."/>
            <person name="Ebling H."/>
            <person name="Edwards K."/>
            <person name="Eickbush T."/>
            <person name="Evans J.D."/>
            <person name="Filipski A."/>
            <person name="Findeiss S."/>
            <person name="Freyhult E."/>
            <person name="Fulton L."/>
            <person name="Fulton R."/>
            <person name="Garcia A.C."/>
            <person name="Gardiner A."/>
            <person name="Garfield D.A."/>
            <person name="Garvin B.E."/>
            <person name="Gibson G."/>
            <person name="Gilbert D."/>
            <person name="Gnerre S."/>
            <person name="Godfrey J."/>
            <person name="Good R."/>
            <person name="Gotea V."/>
            <person name="Gravely B."/>
            <person name="Greenberg A.J."/>
            <person name="Griffiths-Jones S."/>
            <person name="Gross S."/>
            <person name="Guigo R."/>
            <person name="Gustafson E.A."/>
            <person name="Haerty W."/>
            <person name="Hahn M.W."/>
            <person name="Halligan D.L."/>
            <person name="Halpern A.L."/>
            <person name="Halter G.M."/>
            <person name="Han M.V."/>
            <person name="Heger A."/>
            <person name="Hillier L."/>
            <person name="Hinrichs A.S."/>
            <person name="Holmes I."/>
            <person name="Hoskins R.A."/>
            <person name="Hubisz M.J."/>
            <person name="Hultmark D."/>
            <person name="Huntley M.A."/>
            <person name="Jaffe D.B."/>
            <person name="Jagadeeshan S."/>
            <person name="Jeck W.R."/>
            <person name="Johnson J."/>
            <person name="Jones C.D."/>
            <person name="Jordan W.C."/>
            <person name="Karpen G.H."/>
            <person name="Kataoka E."/>
            <person name="Keightley P.D."/>
            <person name="Kheradpour P."/>
            <person name="Kirkness E.F."/>
            <person name="Koerich L.B."/>
            <person name="Kristiansen K."/>
            <person name="Kudrna D."/>
            <person name="Kulathinal R.J."/>
            <person name="Kumar S."/>
            <person name="Kwok R."/>
            <person name="Lander E."/>
            <person name="Langley C.H."/>
            <person name="Lapoint R."/>
            <person name="Lazzaro B.P."/>
            <person name="Lee S.J."/>
            <person name="Levesque L."/>
            <person name="Li R."/>
            <person name="Lin C.F."/>
            <person name="Lin M.F."/>
            <person name="Lindblad-Toh K."/>
            <person name="Llopart A."/>
            <person name="Long M."/>
            <person name="Low L."/>
            <person name="Lozovsky E."/>
            <person name="Lu J."/>
            <person name="Luo M."/>
            <person name="Machado C.A."/>
            <person name="Makalowski W."/>
            <person name="Marzo M."/>
            <person name="Matsuda M."/>
            <person name="Matzkin L."/>
            <person name="McAllister B."/>
            <person name="McBride C.S."/>
            <person name="McKernan B."/>
            <person name="McKernan K."/>
            <person name="Mendez-Lago M."/>
            <person name="Minx P."/>
            <person name="Mollenhauer M.U."/>
            <person name="Montooth K."/>
            <person name="Mount S.M."/>
            <person name="Mu X."/>
            <person name="Myers E."/>
            <person name="Negre B."/>
            <person name="Newfeld S."/>
            <person name="Nielsen R."/>
            <person name="Noor M.A."/>
            <person name="O'Grady P."/>
            <person name="Pachter L."/>
            <person name="Papaceit M."/>
            <person name="Parisi M.J."/>
            <person name="Parisi M."/>
            <person name="Parts L."/>
            <person name="Pedersen J.S."/>
            <person name="Pesole G."/>
            <person name="Phillippy A.M."/>
            <person name="Ponting C.P."/>
            <person name="Pop M."/>
            <person name="Porcelli D."/>
            <person name="Powell J.R."/>
            <person name="Prohaska S."/>
            <person name="Pruitt K."/>
            <person name="Puig M."/>
            <person name="Quesneville H."/>
            <person name="Ram K.R."/>
            <person name="Rand D."/>
            <person name="Rasmussen M.D."/>
            <person name="Reed L.K."/>
            <person name="Reenan R."/>
            <person name="Reily A."/>
            <person name="Remington K.A."/>
            <person name="Rieger T.T."/>
            <person name="Ritchie M.G."/>
            <person name="Robin C."/>
            <person name="Rogers Y.H."/>
            <person name="Rohde C."/>
            <person name="Rozas J."/>
            <person name="Rubenfield M.J."/>
            <person name="Ruiz A."/>
            <person name="Russo S."/>
            <person name="Salzberg S.L."/>
            <person name="Sanchez-Gracia A."/>
            <person name="Saranga D.J."/>
            <person name="Sato H."/>
            <person name="Schaeffer S.W."/>
            <person name="Schatz M.C."/>
            <person name="Schlenke T."/>
            <person name="Schwartz R."/>
            <person name="Segarra C."/>
            <person name="Singh R.S."/>
            <person name="Sirot L."/>
            <person name="Sirota M."/>
            <person name="Sisneros N.B."/>
            <person name="Smith C.D."/>
            <person name="Smith T.F."/>
            <person name="Spieth J."/>
            <person name="Stage D.E."/>
            <person name="Stark A."/>
            <person name="Stephan W."/>
            <person name="Strausberg R.L."/>
            <person name="Strempel S."/>
            <person name="Sturgill D."/>
            <person name="Sutton G."/>
            <person name="Sutton G.G."/>
            <person name="Tao W."/>
            <person name="Teichmann S."/>
            <person name="Tobari Y.N."/>
            <person name="Tomimura Y."/>
            <person name="Tsolas J.M."/>
            <person name="Valente V.L."/>
            <person name="Venter E."/>
            <person name="Venter J.C."/>
            <person name="Vicario S."/>
            <person name="Vieira F.G."/>
            <person name="Vilella A.J."/>
            <person name="Villasante A."/>
            <person name="Walenz B."/>
            <person name="Wang J."/>
            <person name="Wasserman M."/>
            <person name="Watts T."/>
            <person name="Wilson D."/>
            <person name="Wilson R.K."/>
            <person name="Wing R.A."/>
            <person name="Wolfner M.F."/>
            <person name="Wong A."/>
            <person name="Wong G.K."/>
            <person name="Wu C.I."/>
            <person name="Wu G."/>
            <person name="Yamamoto D."/>
            <person name="Yang H.P."/>
            <person name="Yang S.P."/>
            <person name="Yorke J.A."/>
            <person name="Yoshida K."/>
            <person name="Zdobnov E."/>
            <person name="Zhang P."/>
            <person name="Zhang Y."/>
            <person name="Zimin A.V."/>
            <person name="Baldwin J."/>
            <person name="Abdouelleil A."/>
            <person name="Abdulkadir J."/>
            <person name="Abebe A."/>
            <person name="Abera B."/>
            <person name="Abreu J."/>
            <person name="Acer S.C."/>
            <person name="Aftuck L."/>
            <person name="Alexander A."/>
            <person name="An P."/>
            <person name="Anderson E."/>
            <person name="Anderson S."/>
            <person name="Arachi H."/>
            <person name="Azer M."/>
            <person name="Bachantsang P."/>
            <person name="Barry A."/>
            <person name="Bayul T."/>
            <person name="Berlin A."/>
            <person name="Bessette D."/>
            <person name="Bloom T."/>
            <person name="Blye J."/>
            <person name="Boguslavskiy L."/>
            <person name="Bonnet C."/>
            <person name="Boukhgalter B."/>
            <person name="Bourzgui I."/>
            <person name="Brown A."/>
            <person name="Cahill P."/>
            <person name="Channer S."/>
            <person name="Cheshatsang Y."/>
            <person name="Chuda L."/>
            <person name="Citroen M."/>
            <person name="Collymore A."/>
            <person name="Cooke P."/>
            <person name="Costello M."/>
            <person name="D'Aco K."/>
            <person name="Daza R."/>
            <person name="De Haan G."/>
            <person name="DeGray S."/>
            <person name="DeMaso C."/>
            <person name="Dhargay N."/>
            <person name="Dooley K."/>
            <person name="Dooley E."/>
            <person name="Doricent M."/>
            <person name="Dorje P."/>
            <person name="Dorjee K."/>
            <person name="Dupes A."/>
            <person name="Elong R."/>
            <person name="Falk J."/>
            <person name="Farina A."/>
            <person name="Faro S."/>
            <person name="Ferguson D."/>
            <person name="Fisher S."/>
            <person name="Foley C.D."/>
            <person name="Franke A."/>
            <person name="Friedrich D."/>
            <person name="Gadbois L."/>
            <person name="Gearin G."/>
            <person name="Gearin C.R."/>
            <person name="Giannoukos G."/>
            <person name="Goode T."/>
            <person name="Graham J."/>
            <person name="Grandbois E."/>
            <person name="Grewal S."/>
            <person name="Gyaltsen K."/>
            <person name="Hafez N."/>
            <person name="Hagos B."/>
            <person name="Hall J."/>
            <person name="Henson C."/>
            <person name="Hollinger A."/>
            <person name="Honan T."/>
            <person name="Huard M.D."/>
            <person name="Hughes L."/>
            <person name="Hurhula B."/>
            <person name="Husby M.E."/>
            <person name="Kamat A."/>
            <person name="Kanga B."/>
            <person name="Kashin S."/>
            <person name="Khazanovich D."/>
            <person name="Kisner P."/>
            <person name="Lance K."/>
            <person name="Lara M."/>
            <person name="Lee W."/>
            <person name="Lennon N."/>
            <person name="Letendre F."/>
            <person name="LeVine R."/>
            <person name="Lipovsky A."/>
            <person name="Liu X."/>
            <person name="Liu J."/>
            <person name="Liu S."/>
            <person name="Lokyitsang T."/>
            <person name="Lokyitsang Y."/>
            <person name="Lubonja R."/>
            <person name="Lui A."/>
            <person name="MacDonald P."/>
            <person name="Magnisalis V."/>
            <person name="Maru K."/>
            <person name="Matthews C."/>
            <person name="McCusker W."/>
            <person name="McDonough S."/>
            <person name="Mehta T."/>
            <person name="Meldrim J."/>
            <person name="Meneus L."/>
            <person name="Mihai O."/>
            <person name="Mihalev A."/>
            <person name="Mihova T."/>
            <person name="Mittelman R."/>
            <person name="Mlenga V."/>
            <person name="Montmayeur A."/>
            <person name="Mulrain L."/>
            <person name="Navidi A."/>
            <person name="Naylor J."/>
            <person name="Negash T."/>
            <person name="Nguyen T."/>
            <person name="Nguyen N."/>
            <person name="Nicol R."/>
            <person name="Norbu C."/>
            <person name="Norbu N."/>
            <person name="Novod N."/>
            <person name="O'Neill B."/>
            <person name="Osman S."/>
            <person name="Markiewicz E."/>
            <person name="Oyono O.L."/>
            <person name="Patti C."/>
            <person name="Phunkhang P."/>
            <person name="Pierre F."/>
            <person name="Priest M."/>
            <person name="Raghuraman S."/>
            <person name="Rege F."/>
            <person name="Reyes R."/>
            <person name="Rise C."/>
            <person name="Rogov P."/>
            <person name="Ross K."/>
            <person name="Ryan E."/>
            <person name="Settipalli S."/>
            <person name="Shea T."/>
            <person name="Sherpa N."/>
            <person name="Shi L."/>
            <person name="Shih D."/>
            <person name="Sparrow T."/>
            <person name="Spaulding J."/>
            <person name="Stalker J."/>
            <person name="Stange-Thomann N."/>
            <person name="Stavropoulos S."/>
            <person name="Stone C."/>
            <person name="Strader C."/>
            <person name="Tesfaye S."/>
            <person name="Thomson T."/>
            <person name="Thoulutsang Y."/>
            <person name="Thoulutsang D."/>
            <person name="Topham K."/>
            <person name="Topping I."/>
            <person name="Tsamla T."/>
            <person name="Vassiliev H."/>
            <person name="Vo A."/>
            <person name="Wangchuk T."/>
            <person name="Wangdi T."/>
            <person name="Weiand M."/>
            <person name="Wilkinson J."/>
            <person name="Wilson A."/>
            <person name="Yadav S."/>
            <person name="Young G."/>
            <person name="Yu Q."/>
            <person name="Zembek L."/>
            <person name="Zhong D."/>
            <person name="Zimmer A."/>
            <person name="Zwirko Z."/>
            <person name="Jaffe D.B."/>
            <person name="Alvarez P."/>
            <person name="Brockman W."/>
            <person name="Butler J."/>
            <person name="Chin C."/>
            <person name="Gnerre S."/>
            <person name="Grabherr M."/>
            <person name="Kleber M."/>
            <person name="Mauceli E."/>
            <person name="MacCallum I."/>
        </authorList>
    </citation>
    <scope>NUCLEOTIDE SEQUENCE [LARGE SCALE GENOMIC DNA]</scope>
    <source>
        <strain evidence="3">Tucson 14024-0371.13</strain>
    </source>
</reference>
<protein>
    <recommendedName>
        <fullName evidence="1">C-type lectin domain-containing protein</fullName>
    </recommendedName>
</protein>
<keyword evidence="3" id="KW-1185">Reference proteome</keyword>
<evidence type="ECO:0000313" key="3">
    <source>
        <dbReference type="Proteomes" id="UP000007801"/>
    </source>
</evidence>
<dbReference type="SUPFAM" id="SSF56436">
    <property type="entry name" value="C-type lectin-like"/>
    <property type="match status" value="1"/>
</dbReference>
<dbReference type="EMBL" id="CH902667">
    <property type="protein sequence ID" value="KPU72953.1"/>
    <property type="molecule type" value="Genomic_DNA"/>
</dbReference>
<dbReference type="SMR" id="A0A0P9A357"/>
<organism evidence="2 3">
    <name type="scientific">Drosophila ananassae</name>
    <name type="common">Fruit fly</name>
    <dbReference type="NCBI Taxonomy" id="7217"/>
    <lineage>
        <taxon>Eukaryota</taxon>
        <taxon>Metazoa</taxon>
        <taxon>Ecdysozoa</taxon>
        <taxon>Arthropoda</taxon>
        <taxon>Hexapoda</taxon>
        <taxon>Insecta</taxon>
        <taxon>Pterygota</taxon>
        <taxon>Neoptera</taxon>
        <taxon>Endopterygota</taxon>
        <taxon>Diptera</taxon>
        <taxon>Brachycera</taxon>
        <taxon>Muscomorpha</taxon>
        <taxon>Ephydroidea</taxon>
        <taxon>Drosophilidae</taxon>
        <taxon>Drosophila</taxon>
        <taxon>Sophophora</taxon>
    </lineage>
</organism>
<dbReference type="AlphaFoldDB" id="A0A0P9A357"/>
<sequence length="59" mass="6569">MTRSVFVSSATGKKAAFLKWASGEPNNSQGNQDCVTLLNRKHMDDDCCRTSSRNFICQL</sequence>
<dbReference type="Gene3D" id="3.10.100.10">
    <property type="entry name" value="Mannose-Binding Protein A, subunit A"/>
    <property type="match status" value="1"/>
</dbReference>
<dbReference type="InterPro" id="IPR016186">
    <property type="entry name" value="C-type_lectin-like/link_sf"/>
</dbReference>
<dbReference type="InParanoid" id="A0A0P9A357"/>
<gene>
    <name evidence="2" type="primary">Dana\GF26502</name>
    <name evidence="2" type="ORF">GF26502</name>
</gene>
<name>A0A0P9A357_DROAN</name>
<dbReference type="Pfam" id="PF00059">
    <property type="entry name" value="Lectin_C"/>
    <property type="match status" value="1"/>
</dbReference>
<accession>A0A0P9A357</accession>
<evidence type="ECO:0000313" key="2">
    <source>
        <dbReference type="EMBL" id="KPU72953.1"/>
    </source>
</evidence>
<feature type="domain" description="C-type lectin" evidence="1">
    <location>
        <begin position="17"/>
        <end position="58"/>
    </location>
</feature>
<proteinExistence type="predicted"/>
<dbReference type="OrthoDB" id="6430060at2759"/>
<dbReference type="InterPro" id="IPR016187">
    <property type="entry name" value="CTDL_fold"/>
</dbReference>
<dbReference type="Proteomes" id="UP000007801">
    <property type="component" value="Unassembled WGS sequence"/>
</dbReference>
<dbReference type="InterPro" id="IPR001304">
    <property type="entry name" value="C-type_lectin-like"/>
</dbReference>